<dbReference type="RefSeq" id="WP_043752086.1">
    <property type="nucleotide sequence ID" value="NZ_AONC01000023.1"/>
</dbReference>
<name>W9V884_9GAMM</name>
<feature type="chain" id="PRO_5004930058" evidence="1">
    <location>
        <begin position="23"/>
        <end position="316"/>
    </location>
</feature>
<reference evidence="3 4" key="1">
    <citation type="submission" date="2012-11" db="EMBL/GenBank/DDBJ databases">
        <title>Genome assembly of Thiorhodococcus sp. AK35.</title>
        <authorList>
            <person name="Nupur N."/>
            <person name="Khatri I."/>
            <person name="Subramanian S."/>
            <person name="Pinnaka A."/>
        </authorList>
    </citation>
    <scope>NUCLEOTIDE SEQUENCE [LARGE SCALE GENOMIC DNA]</scope>
    <source>
        <strain evidence="3 4">AK35</strain>
    </source>
</reference>
<protein>
    <submittedName>
        <fullName evidence="3">Alpha/beta hydrolase fold protein</fullName>
    </submittedName>
</protein>
<keyword evidence="3" id="KW-0378">Hydrolase</keyword>
<dbReference type="Proteomes" id="UP000019460">
    <property type="component" value="Unassembled WGS sequence"/>
</dbReference>
<evidence type="ECO:0000313" key="3">
    <source>
        <dbReference type="EMBL" id="EXJ15639.1"/>
    </source>
</evidence>
<dbReference type="OrthoDB" id="9808398at2"/>
<dbReference type="PRINTS" id="PR00412">
    <property type="entry name" value="EPOXHYDRLASE"/>
</dbReference>
<dbReference type="GO" id="GO:0046464">
    <property type="term" value="P:acylglycerol catabolic process"/>
    <property type="evidence" value="ECO:0007669"/>
    <property type="project" value="TreeGrafter"/>
</dbReference>
<dbReference type="InterPro" id="IPR000073">
    <property type="entry name" value="AB_hydrolase_1"/>
</dbReference>
<dbReference type="InterPro" id="IPR050266">
    <property type="entry name" value="AB_hydrolase_sf"/>
</dbReference>
<dbReference type="GO" id="GO:0016020">
    <property type="term" value="C:membrane"/>
    <property type="evidence" value="ECO:0007669"/>
    <property type="project" value="TreeGrafter"/>
</dbReference>
<evidence type="ECO:0000256" key="1">
    <source>
        <dbReference type="SAM" id="SignalP"/>
    </source>
</evidence>
<dbReference type="AlphaFoldDB" id="W9V884"/>
<dbReference type="InterPro" id="IPR000639">
    <property type="entry name" value="Epox_hydrolase-like"/>
</dbReference>
<feature type="domain" description="AB hydrolase-1" evidence="2">
    <location>
        <begin position="60"/>
        <end position="293"/>
    </location>
</feature>
<dbReference type="eggNOG" id="COG2267">
    <property type="taxonomic scope" value="Bacteria"/>
</dbReference>
<dbReference type="EMBL" id="AONC01000023">
    <property type="protein sequence ID" value="EXJ15639.1"/>
    <property type="molecule type" value="Genomic_DNA"/>
</dbReference>
<dbReference type="PANTHER" id="PTHR43798">
    <property type="entry name" value="MONOACYLGLYCEROL LIPASE"/>
    <property type="match status" value="1"/>
</dbReference>
<accession>W9V884</accession>
<dbReference type="PRINTS" id="PR00111">
    <property type="entry name" value="ABHYDROLASE"/>
</dbReference>
<feature type="signal peptide" evidence="1">
    <location>
        <begin position="1"/>
        <end position="22"/>
    </location>
</feature>
<dbReference type="InterPro" id="IPR029058">
    <property type="entry name" value="AB_hydrolase_fold"/>
</dbReference>
<dbReference type="GO" id="GO:0047372">
    <property type="term" value="F:monoacylglycerol lipase activity"/>
    <property type="evidence" value="ECO:0007669"/>
    <property type="project" value="TreeGrafter"/>
</dbReference>
<dbReference type="Gene3D" id="3.40.50.1820">
    <property type="entry name" value="alpha/beta hydrolase"/>
    <property type="match status" value="1"/>
</dbReference>
<dbReference type="STRING" id="1249627.D779_1146"/>
<comment type="caution">
    <text evidence="3">The sequence shown here is derived from an EMBL/GenBank/DDBJ whole genome shotgun (WGS) entry which is preliminary data.</text>
</comment>
<dbReference type="Pfam" id="PF00561">
    <property type="entry name" value="Abhydrolase_1"/>
    <property type="match status" value="1"/>
</dbReference>
<evidence type="ECO:0000313" key="4">
    <source>
        <dbReference type="Proteomes" id="UP000019460"/>
    </source>
</evidence>
<evidence type="ECO:0000259" key="2">
    <source>
        <dbReference type="Pfam" id="PF00561"/>
    </source>
</evidence>
<keyword evidence="1" id="KW-0732">Signal</keyword>
<sequence>MLKTSMAFGLSILLLLTGPTRAGDSTATEAAPGERGCALESAVVQIGDGAIHYDRAGTGPAVFLLHGLFAQKEQWRGVLCRLASAGLTAIAPDLPGYGQSRGFPIGDYDLKRQAELFGRFAEAIETGRFDLAGNSMGGAIAALFTLSHPDRVRRLAFVGPPLGMEPWGPELRHDILQGFNPFIPTTAAEFDRELELLFAHPPSVPDDVRDGLVDDYVARNGHYRQVWDIVSLFDSVLAGDEGNPLPIDRPVLILWGASDAIYPVAGAEPLQARLRHSRLVVLPDTGHLPMLEGTEETVRELESFLLAPDTGEPLSE</sequence>
<gene>
    <name evidence="3" type="ORF">D779_1146</name>
</gene>
<dbReference type="SUPFAM" id="SSF53474">
    <property type="entry name" value="alpha/beta-Hydrolases"/>
    <property type="match status" value="1"/>
</dbReference>
<keyword evidence="4" id="KW-1185">Reference proteome</keyword>
<proteinExistence type="predicted"/>
<organism evidence="3 4">
    <name type="scientific">Imhoffiella purpurea</name>
    <dbReference type="NCBI Taxonomy" id="1249627"/>
    <lineage>
        <taxon>Bacteria</taxon>
        <taxon>Pseudomonadati</taxon>
        <taxon>Pseudomonadota</taxon>
        <taxon>Gammaproteobacteria</taxon>
        <taxon>Chromatiales</taxon>
        <taxon>Chromatiaceae</taxon>
        <taxon>Imhoffiella</taxon>
    </lineage>
</organism>
<dbReference type="PANTHER" id="PTHR43798:SF5">
    <property type="entry name" value="MONOACYLGLYCEROL LIPASE ABHD6"/>
    <property type="match status" value="1"/>
</dbReference>